<gene>
    <name evidence="1" type="ORF">NCTC10719_01448</name>
</gene>
<dbReference type="AlphaFoldDB" id="A0A2X2YHA8"/>
<organism evidence="1 2">
    <name type="scientific">Clostridium perfringens</name>
    <dbReference type="NCBI Taxonomy" id="1502"/>
    <lineage>
        <taxon>Bacteria</taxon>
        <taxon>Bacillati</taxon>
        <taxon>Bacillota</taxon>
        <taxon>Clostridia</taxon>
        <taxon>Eubacteriales</taxon>
        <taxon>Clostridiaceae</taxon>
        <taxon>Clostridium</taxon>
    </lineage>
</organism>
<dbReference type="Proteomes" id="UP000249986">
    <property type="component" value="Unassembled WGS sequence"/>
</dbReference>
<sequence length="91" mass="10622">MFYDYDIENMKIEEMDIVGELEIIDESIKNIKKTMKETGENLKSVLDDMEYYKKKYGGDISVGWCNADNPEAFVGYIFVKNDEIIGIEPYM</sequence>
<name>A0A2X2YHA8_CLOPF</name>
<protein>
    <submittedName>
        <fullName evidence="1">Uncharacterized protein</fullName>
    </submittedName>
</protein>
<accession>A0A2X2YHA8</accession>
<dbReference type="EMBL" id="UAWG01000009">
    <property type="protein sequence ID" value="SQB59905.1"/>
    <property type="molecule type" value="Genomic_DNA"/>
</dbReference>
<evidence type="ECO:0000313" key="2">
    <source>
        <dbReference type="Proteomes" id="UP000249986"/>
    </source>
</evidence>
<evidence type="ECO:0000313" key="1">
    <source>
        <dbReference type="EMBL" id="SQB59905.1"/>
    </source>
</evidence>
<proteinExistence type="predicted"/>
<reference evidence="1 2" key="1">
    <citation type="submission" date="2018-06" db="EMBL/GenBank/DDBJ databases">
        <authorList>
            <consortium name="Pathogen Informatics"/>
            <person name="Doyle S."/>
        </authorList>
    </citation>
    <scope>NUCLEOTIDE SEQUENCE [LARGE SCALE GENOMIC DNA]</scope>
    <source>
        <strain evidence="1 2">NCTC10719</strain>
    </source>
</reference>
<dbReference type="RefSeq" id="WP_111926346.1">
    <property type="nucleotide sequence ID" value="NZ_UAWG01000009.1"/>
</dbReference>